<name>A0A1M7NQS0_9ACTN</name>
<dbReference type="RefSeq" id="WP_073254918.1">
    <property type="nucleotide sequence ID" value="NZ_FRCS01000002.1"/>
</dbReference>
<keyword evidence="1" id="KW-1133">Transmembrane helix</keyword>
<accession>A0A1M7NQS0</accession>
<dbReference type="AlphaFoldDB" id="A0A1M7NQS0"/>
<organism evidence="2 3">
    <name type="scientific">Cryptosporangium aurantiacum</name>
    <dbReference type="NCBI Taxonomy" id="134849"/>
    <lineage>
        <taxon>Bacteria</taxon>
        <taxon>Bacillati</taxon>
        <taxon>Actinomycetota</taxon>
        <taxon>Actinomycetes</taxon>
        <taxon>Cryptosporangiales</taxon>
        <taxon>Cryptosporangiaceae</taxon>
        <taxon>Cryptosporangium</taxon>
    </lineage>
</organism>
<evidence type="ECO:0000313" key="2">
    <source>
        <dbReference type="EMBL" id="SHN05756.1"/>
    </source>
</evidence>
<keyword evidence="1" id="KW-0472">Membrane</keyword>
<feature type="transmembrane region" description="Helical" evidence="1">
    <location>
        <begin position="58"/>
        <end position="88"/>
    </location>
</feature>
<protein>
    <submittedName>
        <fullName evidence="2">Uncharacterized protein</fullName>
    </submittedName>
</protein>
<reference evidence="2 3" key="1">
    <citation type="submission" date="2016-11" db="EMBL/GenBank/DDBJ databases">
        <authorList>
            <person name="Jaros S."/>
            <person name="Januszkiewicz K."/>
            <person name="Wedrychowicz H."/>
        </authorList>
    </citation>
    <scope>NUCLEOTIDE SEQUENCE [LARGE SCALE GENOMIC DNA]</scope>
    <source>
        <strain evidence="2 3">DSM 46144</strain>
    </source>
</reference>
<keyword evidence="3" id="KW-1185">Reference proteome</keyword>
<dbReference type="Proteomes" id="UP000184440">
    <property type="component" value="Unassembled WGS sequence"/>
</dbReference>
<evidence type="ECO:0000256" key="1">
    <source>
        <dbReference type="SAM" id="Phobius"/>
    </source>
</evidence>
<dbReference type="OrthoDB" id="3823611at2"/>
<dbReference type="EMBL" id="FRCS01000002">
    <property type="protein sequence ID" value="SHN05756.1"/>
    <property type="molecule type" value="Genomic_DNA"/>
</dbReference>
<evidence type="ECO:0000313" key="3">
    <source>
        <dbReference type="Proteomes" id="UP000184440"/>
    </source>
</evidence>
<dbReference type="STRING" id="134849.SAMN05443668_102758"/>
<keyword evidence="1" id="KW-0812">Transmembrane</keyword>
<feature type="transmembrane region" description="Helical" evidence="1">
    <location>
        <begin position="100"/>
        <end position="124"/>
    </location>
</feature>
<sequence>MSTPPIRRPRVTLWLLRLGLTVHALCVVAQPVLAGRFLDGDYDAISAHSLNGSVLPASGMLVGAVALAYLIAGGAVWPLLAFSALWLAEGFQIGAGYARVLAIHIPLGVAIVVAALGLTIWSWLPAAARPRRGRQWRMRREPARAALDRVAAEAGR</sequence>
<proteinExistence type="predicted"/>
<gene>
    <name evidence="2" type="ORF">SAMN05443668_102758</name>
</gene>